<dbReference type="Proteomes" id="UP000688947">
    <property type="component" value="Unassembled WGS sequence"/>
</dbReference>
<evidence type="ECO:0000313" key="3">
    <source>
        <dbReference type="EMBL" id="KAG3218576.1"/>
    </source>
</evidence>
<evidence type="ECO:0000313" key="1">
    <source>
        <dbReference type="EMBL" id="KAG2854978.1"/>
    </source>
</evidence>
<evidence type="ECO:0000313" key="6">
    <source>
        <dbReference type="Proteomes" id="UP000251314"/>
    </source>
</evidence>
<reference evidence="1" key="2">
    <citation type="submission" date="2018-10" db="EMBL/GenBank/DDBJ databases">
        <title>Effector identification in a new, highly contiguous assembly of the strawberry crown rot pathogen Phytophthora cactorum.</title>
        <authorList>
            <person name="Armitage A.D."/>
            <person name="Nellist C.F."/>
            <person name="Bates H."/>
            <person name="Vickerstaff R.J."/>
            <person name="Harrison R.J."/>
        </authorList>
    </citation>
    <scope>NUCLEOTIDE SEQUENCE</scope>
    <source>
        <strain evidence="1">15-7</strain>
        <strain evidence="2">4040</strain>
        <strain evidence="3">P421</strain>
    </source>
</reference>
<name>A0A329S0W5_9STRA</name>
<dbReference type="VEuPathDB" id="FungiDB:PC110_g13341"/>
<dbReference type="EMBL" id="MJFZ01000378">
    <property type="protein sequence ID" value="RAW30309.1"/>
    <property type="molecule type" value="Genomic_DNA"/>
</dbReference>
<keyword evidence="6" id="KW-1185">Reference proteome</keyword>
<dbReference type="EMBL" id="RCMK01000410">
    <property type="protein sequence ID" value="KAG2930299.1"/>
    <property type="molecule type" value="Genomic_DNA"/>
</dbReference>
<reference evidence="5 6" key="1">
    <citation type="submission" date="2018-01" db="EMBL/GenBank/DDBJ databases">
        <title>Draft genome of the strawberry crown rot pathogen Phytophthora cactorum.</title>
        <authorList>
            <person name="Armitage A.D."/>
            <person name="Lysoe E."/>
            <person name="Nellist C.F."/>
            <person name="Harrison R.J."/>
            <person name="Brurberg M.B."/>
        </authorList>
    </citation>
    <scope>NUCLEOTIDE SEQUENCE [LARGE SCALE GENOMIC DNA]</scope>
    <source>
        <strain evidence="5 6">10300</strain>
    </source>
</reference>
<protein>
    <submittedName>
        <fullName evidence="5">Uncharacterized protein</fullName>
    </submittedName>
</protein>
<accession>A0A329S0W5</accession>
<dbReference type="OrthoDB" id="93092at2759"/>
<organism evidence="5 6">
    <name type="scientific">Phytophthora cactorum</name>
    <dbReference type="NCBI Taxonomy" id="29920"/>
    <lineage>
        <taxon>Eukaryota</taxon>
        <taxon>Sar</taxon>
        <taxon>Stramenopiles</taxon>
        <taxon>Oomycota</taxon>
        <taxon>Peronosporomycetes</taxon>
        <taxon>Peronosporales</taxon>
        <taxon>Peronosporaceae</taxon>
        <taxon>Phytophthora</taxon>
    </lineage>
</organism>
<proteinExistence type="predicted"/>
<dbReference type="EMBL" id="RCMV01000355">
    <property type="protein sequence ID" value="KAG3218576.1"/>
    <property type="molecule type" value="Genomic_DNA"/>
</dbReference>
<evidence type="ECO:0000313" key="2">
    <source>
        <dbReference type="EMBL" id="KAG2930299.1"/>
    </source>
</evidence>
<evidence type="ECO:0000313" key="4">
    <source>
        <dbReference type="EMBL" id="KAG6962249.1"/>
    </source>
</evidence>
<dbReference type="Proteomes" id="UP000760860">
    <property type="component" value="Unassembled WGS sequence"/>
</dbReference>
<comment type="caution">
    <text evidence="5">The sequence shown here is derived from an EMBL/GenBank/DDBJ whole genome shotgun (WGS) entry which is preliminary data.</text>
</comment>
<gene>
    <name evidence="4" type="ORF">JG687_00007255</name>
    <name evidence="5" type="ORF">PC110_g13341</name>
    <name evidence="1" type="ORF">PC113_g12849</name>
    <name evidence="2" type="ORF">PC117_g13723</name>
    <name evidence="3" type="ORF">PC129_g10606</name>
</gene>
<dbReference type="AlphaFoldDB" id="A0A329S0W5"/>
<dbReference type="EMBL" id="RCMG01000399">
    <property type="protein sequence ID" value="KAG2854978.1"/>
    <property type="molecule type" value="Genomic_DNA"/>
</dbReference>
<dbReference type="Proteomes" id="UP000251314">
    <property type="component" value="Unassembled WGS sequence"/>
</dbReference>
<dbReference type="Proteomes" id="UP000735874">
    <property type="component" value="Unassembled WGS sequence"/>
</dbReference>
<sequence>MAASLCALWWVALNRVVITAYALGTGESQLVWYLVARRQALTEDCAALTSINT</sequence>
<dbReference type="Proteomes" id="UP000736787">
    <property type="component" value="Unassembled WGS sequence"/>
</dbReference>
<reference evidence="4" key="3">
    <citation type="submission" date="2021-01" db="EMBL/GenBank/DDBJ databases">
        <title>Phytophthora aleatoria, a newly-described species from Pinus radiata is distinct from Phytophthora cactorum isolates based on comparative genomics.</title>
        <authorList>
            <person name="Mcdougal R."/>
            <person name="Panda P."/>
            <person name="Williams N."/>
            <person name="Studholme D.J."/>
        </authorList>
    </citation>
    <scope>NUCLEOTIDE SEQUENCE</scope>
    <source>
        <strain evidence="4">NZFS 3830</strain>
    </source>
</reference>
<evidence type="ECO:0000313" key="5">
    <source>
        <dbReference type="EMBL" id="RAW30309.1"/>
    </source>
</evidence>
<dbReference type="EMBL" id="JAENGZ010000315">
    <property type="protein sequence ID" value="KAG6962249.1"/>
    <property type="molecule type" value="Genomic_DNA"/>
</dbReference>